<name>A0A2T1LZG0_9CHRO</name>
<dbReference type="AlphaFoldDB" id="A0A2T1LZG0"/>
<sequence>MLEQNLSKMSVILPTPDTYETIAKTLSYLRKQTVKESLEIIIVAPSVNEIAPQVEQFREFYQIKTIAIPDMHSLASAYAAGIHQATSPIVALAEDHCFPDPDWAEHLIQAHQQPWAVVGPVLRNGNPESSVSWADMLIAYAPWLEPTSAGIVDFLPGHNSSYKREILLIYGSQLEAMMEAETILHWDLRAKGYQLYLEPLAKASHTNFGQLLVWLRVQFYCGRLFAGARCVNEQWSLSKRLLYVVASPLIPLMRLSRIWQHLQERQLQSLLSLKLLLTLILGLVVDGIGQGIGYGVGGGNAMEKLSKFEFHRDRYSHSPVNT</sequence>
<gene>
    <name evidence="2" type="ORF">C7H19_07435</name>
</gene>
<reference evidence="2 3" key="1">
    <citation type="submission" date="2018-03" db="EMBL/GenBank/DDBJ databases">
        <title>The ancient ancestry and fast evolution of plastids.</title>
        <authorList>
            <person name="Moore K.R."/>
            <person name="Magnabosco C."/>
            <person name="Momper L."/>
            <person name="Gold D.A."/>
            <person name="Bosak T."/>
            <person name="Fournier G.P."/>
        </authorList>
    </citation>
    <scope>NUCLEOTIDE SEQUENCE [LARGE SCALE GENOMIC DNA]</scope>
    <source>
        <strain evidence="2 3">CCALA 016</strain>
    </source>
</reference>
<evidence type="ECO:0000313" key="2">
    <source>
        <dbReference type="EMBL" id="PSF37809.1"/>
    </source>
</evidence>
<dbReference type="InterPro" id="IPR029044">
    <property type="entry name" value="Nucleotide-diphossugar_trans"/>
</dbReference>
<proteinExistence type="predicted"/>
<feature type="domain" description="Glycosyltransferase 2-like" evidence="1">
    <location>
        <begin position="10"/>
        <end position="167"/>
    </location>
</feature>
<dbReference type="EMBL" id="PXOH01000006">
    <property type="protein sequence ID" value="PSF37809.1"/>
    <property type="molecule type" value="Genomic_DNA"/>
</dbReference>
<dbReference type="Proteomes" id="UP000239001">
    <property type="component" value="Unassembled WGS sequence"/>
</dbReference>
<organism evidence="2 3">
    <name type="scientific">Aphanothece hegewaldii CCALA 016</name>
    <dbReference type="NCBI Taxonomy" id="2107694"/>
    <lineage>
        <taxon>Bacteria</taxon>
        <taxon>Bacillati</taxon>
        <taxon>Cyanobacteriota</taxon>
        <taxon>Cyanophyceae</taxon>
        <taxon>Oscillatoriophycideae</taxon>
        <taxon>Chroococcales</taxon>
        <taxon>Aphanothecaceae</taxon>
        <taxon>Aphanothece</taxon>
    </lineage>
</organism>
<dbReference type="InterPro" id="IPR001173">
    <property type="entry name" value="Glyco_trans_2-like"/>
</dbReference>
<reference evidence="2 3" key="2">
    <citation type="submission" date="2018-03" db="EMBL/GenBank/DDBJ databases">
        <authorList>
            <person name="Keele B.F."/>
        </authorList>
    </citation>
    <scope>NUCLEOTIDE SEQUENCE [LARGE SCALE GENOMIC DNA]</scope>
    <source>
        <strain evidence="2 3">CCALA 016</strain>
    </source>
</reference>
<accession>A0A2T1LZG0</accession>
<dbReference type="OrthoDB" id="484631at2"/>
<dbReference type="Pfam" id="PF00535">
    <property type="entry name" value="Glycos_transf_2"/>
    <property type="match status" value="1"/>
</dbReference>
<protein>
    <recommendedName>
        <fullName evidence="1">Glycosyltransferase 2-like domain-containing protein</fullName>
    </recommendedName>
</protein>
<dbReference type="Gene3D" id="3.90.550.10">
    <property type="entry name" value="Spore Coat Polysaccharide Biosynthesis Protein SpsA, Chain A"/>
    <property type="match status" value="1"/>
</dbReference>
<comment type="caution">
    <text evidence="2">The sequence shown here is derived from an EMBL/GenBank/DDBJ whole genome shotgun (WGS) entry which is preliminary data.</text>
</comment>
<keyword evidence="3" id="KW-1185">Reference proteome</keyword>
<evidence type="ECO:0000313" key="3">
    <source>
        <dbReference type="Proteomes" id="UP000239001"/>
    </source>
</evidence>
<dbReference type="SUPFAM" id="SSF53448">
    <property type="entry name" value="Nucleotide-diphospho-sugar transferases"/>
    <property type="match status" value="1"/>
</dbReference>
<dbReference type="RefSeq" id="WP_106456250.1">
    <property type="nucleotide sequence ID" value="NZ_PXOH01000006.1"/>
</dbReference>
<evidence type="ECO:0000259" key="1">
    <source>
        <dbReference type="Pfam" id="PF00535"/>
    </source>
</evidence>